<dbReference type="Pfam" id="PF01503">
    <property type="entry name" value="PRA-PH"/>
    <property type="match status" value="1"/>
</dbReference>
<dbReference type="Proteomes" id="UP000782705">
    <property type="component" value="Unassembled WGS sequence"/>
</dbReference>
<organism evidence="1 2">
    <name type="scientific">Candidatus Enterococcus willemsii</name>
    <dbReference type="NCBI Taxonomy" id="1857215"/>
    <lineage>
        <taxon>Bacteria</taxon>
        <taxon>Bacillati</taxon>
        <taxon>Bacillota</taxon>
        <taxon>Bacilli</taxon>
        <taxon>Lactobacillales</taxon>
        <taxon>Enterococcaceae</taxon>
        <taxon>Enterococcus</taxon>
    </lineage>
</organism>
<sequence>MANRKLVRDKLAVPIQQTYPNSDFTKINGTEYEFALKQKLQEETQEFLQATSIDNLIEESADILEVLECLLALHNITISDVLAEKAAKQSNRGSFKDGLIWEK</sequence>
<evidence type="ECO:0008006" key="3">
    <source>
        <dbReference type="Google" id="ProtNLM"/>
    </source>
</evidence>
<keyword evidence="2" id="KW-1185">Reference proteome</keyword>
<protein>
    <recommendedName>
        <fullName evidence="3">Phosphoribosyl-ATP pyrophosphohydrolase</fullName>
    </recommendedName>
</protein>
<reference evidence="1 2" key="1">
    <citation type="submission" date="2016-06" db="EMBL/GenBank/DDBJ databases">
        <title>Four novel species of enterococci isolated from chicken manure.</title>
        <authorList>
            <person name="Van Tyne D."/>
        </authorList>
    </citation>
    <scope>NUCLEOTIDE SEQUENCE [LARGE SCALE GENOMIC DNA]</scope>
    <source>
        <strain evidence="1 2">CU12B</strain>
    </source>
</reference>
<dbReference type="InterPro" id="IPR021130">
    <property type="entry name" value="PRib-ATP_PPHydrolase-like"/>
</dbReference>
<dbReference type="Gene3D" id="1.10.287.1080">
    <property type="entry name" value="MazG-like"/>
    <property type="match status" value="1"/>
</dbReference>
<dbReference type="EMBL" id="MAEL01000003">
    <property type="protein sequence ID" value="KAF1306090.1"/>
    <property type="molecule type" value="Genomic_DNA"/>
</dbReference>
<dbReference type="RefSeq" id="WP_161900866.1">
    <property type="nucleotide sequence ID" value="NZ_MAEL01000003.1"/>
</dbReference>
<comment type="caution">
    <text evidence="1">The sequence shown here is derived from an EMBL/GenBank/DDBJ whole genome shotgun (WGS) entry which is preliminary data.</text>
</comment>
<dbReference type="CDD" id="cd11532">
    <property type="entry name" value="NTP-PPase_COG4997"/>
    <property type="match status" value="1"/>
</dbReference>
<proteinExistence type="predicted"/>
<accession>A0ABQ6Z3S6</accession>
<dbReference type="InterPro" id="IPR038735">
    <property type="entry name" value="MSMEG_1276-like_NTP-PPase_dom"/>
</dbReference>
<gene>
    <name evidence="1" type="ORF">BAU17_03090</name>
</gene>
<evidence type="ECO:0000313" key="1">
    <source>
        <dbReference type="EMBL" id="KAF1306090.1"/>
    </source>
</evidence>
<dbReference type="SUPFAM" id="SSF101386">
    <property type="entry name" value="all-alpha NTP pyrophosphatases"/>
    <property type="match status" value="1"/>
</dbReference>
<name>A0ABQ6Z3S6_9ENTE</name>
<evidence type="ECO:0000313" key="2">
    <source>
        <dbReference type="Proteomes" id="UP000782705"/>
    </source>
</evidence>